<comment type="function">
    <text evidence="1">S-adenosyl-L-methionine-dependent protein-lysine N-methyltransferase that methylates elongation factor 1-alpha.</text>
</comment>
<dbReference type="HAMAP" id="MF_03198">
    <property type="entry name" value="Methyltr_EFM6"/>
    <property type="match status" value="1"/>
</dbReference>
<dbReference type="InterPro" id="IPR029063">
    <property type="entry name" value="SAM-dependent_MTases_sf"/>
</dbReference>
<keyword evidence="1" id="KW-0808">Transferase</keyword>
<dbReference type="Gene3D" id="3.40.50.150">
    <property type="entry name" value="Vaccinia Virus protein VP39"/>
    <property type="match status" value="1"/>
</dbReference>
<dbReference type="GO" id="GO:0016279">
    <property type="term" value="F:protein-lysine N-methyltransferase activity"/>
    <property type="evidence" value="ECO:0007669"/>
    <property type="project" value="UniProtKB-UniRule"/>
</dbReference>
<comment type="caution">
    <text evidence="2">The sequence shown here is derived from an EMBL/GenBank/DDBJ whole genome shotgun (WGS) entry which is preliminary data.</text>
</comment>
<dbReference type="OrthoDB" id="407325at2759"/>
<comment type="similarity">
    <text evidence="1">Belongs to the class I-like SAM-binding methyltransferase superfamily. METTL21 family. EFM6 subfamily.</text>
</comment>
<accession>A0A139HWF1</accession>
<keyword evidence="1" id="KW-0489">Methyltransferase</keyword>
<keyword evidence="1" id="KW-0949">S-adenosyl-L-methionine</keyword>
<feature type="binding site" evidence="1">
    <location>
        <position position="161"/>
    </location>
    <ligand>
        <name>S-adenosyl-L-methionine</name>
        <dbReference type="ChEBI" id="CHEBI:59789"/>
    </ligand>
</feature>
<evidence type="ECO:0000313" key="2">
    <source>
        <dbReference type="EMBL" id="KXT06776.1"/>
    </source>
</evidence>
<feature type="binding site" evidence="1">
    <location>
        <begin position="109"/>
        <end position="111"/>
    </location>
    <ligand>
        <name>S-adenosyl-L-methionine</name>
        <dbReference type="ChEBI" id="CHEBI:59789"/>
    </ligand>
</feature>
<dbReference type="EC" id="2.1.1.-" evidence="1"/>
<sequence>MAKHVAGQSRTLNFVDLRHIFEMAMKSSDSHSDLGAFALSEDFVQSPSHKAASTKTVDFGGLLTPPLLLHEDLAEGNGGQAWPAGMILTKYLLRRKRSDLQNASIVELGAGGGLTGLAIALGCSRNSVLHITDMQPMLPLMQRNICLNGLESKVSASVYDWGNARPEGIPEHPDVVLAADCVYFEPAFPLLQKTLQDLIGPNTVCYFCFKRRRRADMHFLKAVKKMFVVADVVDDPDQPNYSKDNIFLCTIKKKG</sequence>
<keyword evidence="1" id="KW-0963">Cytoplasm</keyword>
<dbReference type="GO" id="GO:0005829">
    <property type="term" value="C:cytosol"/>
    <property type="evidence" value="ECO:0007669"/>
    <property type="project" value="TreeGrafter"/>
</dbReference>
<feature type="binding site" evidence="1">
    <location>
        <position position="179"/>
    </location>
    <ligand>
        <name>S-adenosyl-L-methionine</name>
        <dbReference type="ChEBI" id="CHEBI:59789"/>
    </ligand>
</feature>
<name>A0A139HWF1_9PEZI</name>
<evidence type="ECO:0000256" key="1">
    <source>
        <dbReference type="HAMAP-Rule" id="MF_03198"/>
    </source>
</evidence>
<dbReference type="EMBL" id="LFZN01000004">
    <property type="protein sequence ID" value="KXT06776.1"/>
    <property type="molecule type" value="Genomic_DNA"/>
</dbReference>
<reference evidence="2 3" key="1">
    <citation type="submission" date="2015-07" db="EMBL/GenBank/DDBJ databases">
        <title>Comparative genomics of the Sigatoka disease complex on banana suggests a link between parallel evolutionary changes in Pseudocercospora fijiensis and Pseudocercospora eumusae and increased virulence on the banana host.</title>
        <authorList>
            <person name="Chang T.-C."/>
            <person name="Salvucci A."/>
            <person name="Crous P.W."/>
            <person name="Stergiopoulos I."/>
        </authorList>
    </citation>
    <scope>NUCLEOTIDE SEQUENCE [LARGE SCALE GENOMIC DNA]</scope>
    <source>
        <strain evidence="2 3">CBS 114824</strain>
    </source>
</reference>
<dbReference type="AlphaFoldDB" id="A0A139HWF1"/>
<organism evidence="2 3">
    <name type="scientific">Pseudocercospora eumusae</name>
    <dbReference type="NCBI Taxonomy" id="321146"/>
    <lineage>
        <taxon>Eukaryota</taxon>
        <taxon>Fungi</taxon>
        <taxon>Dikarya</taxon>
        <taxon>Ascomycota</taxon>
        <taxon>Pezizomycotina</taxon>
        <taxon>Dothideomycetes</taxon>
        <taxon>Dothideomycetidae</taxon>
        <taxon>Mycosphaerellales</taxon>
        <taxon>Mycosphaerellaceae</taxon>
        <taxon>Pseudocercospora</taxon>
    </lineage>
</organism>
<dbReference type="STRING" id="321146.A0A139HWF1"/>
<dbReference type="Proteomes" id="UP000070133">
    <property type="component" value="Unassembled WGS sequence"/>
</dbReference>
<feature type="binding site" evidence="1">
    <location>
        <position position="82"/>
    </location>
    <ligand>
        <name>S-adenosyl-L-methionine</name>
        <dbReference type="ChEBI" id="CHEBI:59789"/>
    </ligand>
</feature>
<feature type="binding site" evidence="1">
    <location>
        <position position="133"/>
    </location>
    <ligand>
        <name>S-adenosyl-L-methionine</name>
        <dbReference type="ChEBI" id="CHEBI:59789"/>
    </ligand>
</feature>
<dbReference type="GO" id="GO:0032259">
    <property type="term" value="P:methylation"/>
    <property type="evidence" value="ECO:0007669"/>
    <property type="project" value="UniProtKB-KW"/>
</dbReference>
<dbReference type="PANTHER" id="PTHR14614">
    <property type="entry name" value="HEPATOCELLULAR CARCINOMA-ASSOCIATED ANTIGEN"/>
    <property type="match status" value="1"/>
</dbReference>
<dbReference type="Pfam" id="PF10294">
    <property type="entry name" value="Methyltransf_16"/>
    <property type="match status" value="1"/>
</dbReference>
<dbReference type="SUPFAM" id="SSF53335">
    <property type="entry name" value="S-adenosyl-L-methionine-dependent methyltransferases"/>
    <property type="match status" value="1"/>
</dbReference>
<protein>
    <recommendedName>
        <fullName evidence="1">Protein-lysine N-methyltransferase EFM6</fullName>
        <ecNumber evidence="1">2.1.1.-</ecNumber>
    </recommendedName>
    <alternativeName>
        <fullName evidence="1">Elongation factor methyltransferase 6</fullName>
    </alternativeName>
</protein>
<evidence type="ECO:0000313" key="3">
    <source>
        <dbReference type="Proteomes" id="UP000070133"/>
    </source>
</evidence>
<comment type="subcellular location">
    <subcellularLocation>
        <location evidence="1">Cytoplasm</location>
    </subcellularLocation>
</comment>
<dbReference type="InterPro" id="IPR033684">
    <property type="entry name" value="EFM6"/>
</dbReference>
<keyword evidence="3" id="KW-1185">Reference proteome</keyword>
<dbReference type="InterPro" id="IPR019410">
    <property type="entry name" value="Methyltransf_16"/>
</dbReference>
<gene>
    <name evidence="1" type="primary">EFM6</name>
    <name evidence="2" type="ORF">AC578_7321</name>
</gene>
<dbReference type="PANTHER" id="PTHR14614:SF152">
    <property type="entry name" value="PROTEIN-LYSINE N-METHYLTRANSFERASE EFM6"/>
    <property type="match status" value="1"/>
</dbReference>
<proteinExistence type="inferred from homology"/>